<protein>
    <recommendedName>
        <fullName evidence="5">Six-hairpin glycosidase</fullName>
    </recommendedName>
</protein>
<evidence type="ECO:0000256" key="1">
    <source>
        <dbReference type="ARBA" id="ARBA00022801"/>
    </source>
</evidence>
<keyword evidence="4" id="KW-1185">Reference proteome</keyword>
<evidence type="ECO:0000313" key="3">
    <source>
        <dbReference type="EMBL" id="KAF4508907.1"/>
    </source>
</evidence>
<accession>A0A8H4V5P2</accession>
<dbReference type="PANTHER" id="PTHR33886:SF8">
    <property type="entry name" value="UNSATURATED RHAMNOGALACTURONAN HYDROLASE (EUROFUNG)"/>
    <property type="match status" value="1"/>
</dbReference>
<dbReference type="InterPro" id="IPR010905">
    <property type="entry name" value="Glyco_hydro_88"/>
</dbReference>
<sequence length="411" mass="43717">MRPSAALLTGSALVGGIATGLVAESEVPYSRRMLDSIKLRRQGIVSSGAVTSTLESGLLGLAMEALAAQYPNSSAHASDAAFRAAVLDGISGPFAGNATWAATQPLDRFSLARSVEQATAAGVDVSDAVRAAYTAINDSLALQTRNPDGGLWYYVYPQWSYLDGMFSLLPFMAKAARRNETDMELQMDLLQAHCATATNDSFLVHGYDWSRTAVWADAVTGASPFVWGRSLGWFVAAMVETYDVLGCSSEHCHASGKLCSRIRSLATDISTSLVDYADPASGAWWQLTALPGSPGNYLESSSTALFIFSLLKGRRIGLLPPGAPNYGKTALKAYNYTLGNFVTDVGRGNGTIGFDKTVAVNSLNSTASYDYYINRPIFPNSLLGEGAFILASLEVERLPCRQPSCSGVGHP</sequence>
<comment type="caution">
    <text evidence="3">The sequence shown here is derived from an EMBL/GenBank/DDBJ whole genome shotgun (WGS) entry which is preliminary data.</text>
</comment>
<dbReference type="Gene3D" id="1.50.10.10">
    <property type="match status" value="1"/>
</dbReference>
<dbReference type="EMBL" id="JAAVMX010000005">
    <property type="protein sequence ID" value="KAF4508907.1"/>
    <property type="molecule type" value="Genomic_DNA"/>
</dbReference>
<dbReference type="SUPFAM" id="SSF48208">
    <property type="entry name" value="Six-hairpin glycosidases"/>
    <property type="match status" value="1"/>
</dbReference>
<gene>
    <name evidence="3" type="ORF">G6O67_005235</name>
</gene>
<organism evidence="3 4">
    <name type="scientific">Ophiocordyceps sinensis</name>
    <dbReference type="NCBI Taxonomy" id="72228"/>
    <lineage>
        <taxon>Eukaryota</taxon>
        <taxon>Fungi</taxon>
        <taxon>Dikarya</taxon>
        <taxon>Ascomycota</taxon>
        <taxon>Pezizomycotina</taxon>
        <taxon>Sordariomycetes</taxon>
        <taxon>Hypocreomycetidae</taxon>
        <taxon>Hypocreales</taxon>
        <taxon>Ophiocordycipitaceae</taxon>
        <taxon>Ophiocordyceps</taxon>
    </lineage>
</organism>
<dbReference type="Proteomes" id="UP000557566">
    <property type="component" value="Unassembled WGS sequence"/>
</dbReference>
<dbReference type="InterPro" id="IPR012341">
    <property type="entry name" value="6hp_glycosidase-like_sf"/>
</dbReference>
<proteinExistence type="predicted"/>
<keyword evidence="2" id="KW-0732">Signal</keyword>
<dbReference type="GO" id="GO:0016787">
    <property type="term" value="F:hydrolase activity"/>
    <property type="evidence" value="ECO:0007669"/>
    <property type="project" value="UniProtKB-KW"/>
</dbReference>
<dbReference type="Pfam" id="PF07470">
    <property type="entry name" value="Glyco_hydro_88"/>
    <property type="match status" value="1"/>
</dbReference>
<dbReference type="OrthoDB" id="540611at2759"/>
<reference evidence="3 4" key="1">
    <citation type="journal article" date="2020" name="Genome Biol. Evol.">
        <title>A new high-quality draft genome assembly of the Chinese cordyceps Ophiocordyceps sinensis.</title>
        <authorList>
            <person name="Shu R."/>
            <person name="Zhang J."/>
            <person name="Meng Q."/>
            <person name="Zhang H."/>
            <person name="Zhou G."/>
            <person name="Li M."/>
            <person name="Wu P."/>
            <person name="Zhao Y."/>
            <person name="Chen C."/>
            <person name="Qin Q."/>
        </authorList>
    </citation>
    <scope>NUCLEOTIDE SEQUENCE [LARGE SCALE GENOMIC DNA]</scope>
    <source>
        <strain evidence="3 4">IOZ07</strain>
    </source>
</reference>
<feature type="chain" id="PRO_5034261741" description="Six-hairpin glycosidase" evidence="2">
    <location>
        <begin position="24"/>
        <end position="411"/>
    </location>
</feature>
<dbReference type="GO" id="GO:0005975">
    <property type="term" value="P:carbohydrate metabolic process"/>
    <property type="evidence" value="ECO:0007669"/>
    <property type="project" value="InterPro"/>
</dbReference>
<evidence type="ECO:0000313" key="4">
    <source>
        <dbReference type="Proteomes" id="UP000557566"/>
    </source>
</evidence>
<keyword evidence="1" id="KW-0378">Hydrolase</keyword>
<dbReference type="InterPro" id="IPR052043">
    <property type="entry name" value="PolySaccharide_Degr_Enz"/>
</dbReference>
<dbReference type="AlphaFoldDB" id="A0A8H4V5P2"/>
<dbReference type="InterPro" id="IPR008928">
    <property type="entry name" value="6-hairpin_glycosidase_sf"/>
</dbReference>
<evidence type="ECO:0000256" key="2">
    <source>
        <dbReference type="SAM" id="SignalP"/>
    </source>
</evidence>
<dbReference type="PANTHER" id="PTHR33886">
    <property type="entry name" value="UNSATURATED RHAMNOGALACTURONAN HYDROLASE (EUROFUNG)"/>
    <property type="match status" value="1"/>
</dbReference>
<evidence type="ECO:0008006" key="5">
    <source>
        <dbReference type="Google" id="ProtNLM"/>
    </source>
</evidence>
<feature type="signal peptide" evidence="2">
    <location>
        <begin position="1"/>
        <end position="23"/>
    </location>
</feature>
<name>A0A8H4V5P2_9HYPO</name>